<protein>
    <submittedName>
        <fullName evidence="1">Uncharacterized protein</fullName>
    </submittedName>
</protein>
<proteinExistence type="predicted"/>
<organism evidence="1 2">
    <name type="scientific">Calderihabitans maritimus</name>
    <dbReference type="NCBI Taxonomy" id="1246530"/>
    <lineage>
        <taxon>Bacteria</taxon>
        <taxon>Bacillati</taxon>
        <taxon>Bacillota</taxon>
        <taxon>Clostridia</taxon>
        <taxon>Neomoorellales</taxon>
        <taxon>Calderihabitantaceae</taxon>
        <taxon>Calderihabitans</taxon>
    </lineage>
</organism>
<accession>A0A1Z5HS57</accession>
<dbReference type="AlphaFoldDB" id="A0A1Z5HS57"/>
<evidence type="ECO:0000313" key="2">
    <source>
        <dbReference type="Proteomes" id="UP000197032"/>
    </source>
</evidence>
<name>A0A1Z5HS57_9FIRM</name>
<dbReference type="EMBL" id="BDGJ01000059">
    <property type="protein sequence ID" value="GAW92161.1"/>
    <property type="molecule type" value="Genomic_DNA"/>
</dbReference>
<dbReference type="Proteomes" id="UP000197032">
    <property type="component" value="Unassembled WGS sequence"/>
</dbReference>
<sequence length="37" mass="4351">MFLKIKKLKHILIPANYWAAVSVANNLPVFLYKVFYP</sequence>
<keyword evidence="2" id="KW-1185">Reference proteome</keyword>
<comment type="caution">
    <text evidence="1">The sequence shown here is derived from an EMBL/GenBank/DDBJ whole genome shotgun (WGS) entry which is preliminary data.</text>
</comment>
<reference evidence="2" key="1">
    <citation type="journal article" date="2017" name="Appl. Environ. Microbiol.">
        <title>Genomic analysis of Calderihabitans maritimus KKC1, a thermophilic hydrogenogenic carboxydotrophic bacterium isolated from marine sediment.</title>
        <authorList>
            <person name="Omae K."/>
            <person name="Yoneda Y."/>
            <person name="Fukuyama Y."/>
            <person name="Yoshida T."/>
            <person name="Sako Y."/>
        </authorList>
    </citation>
    <scope>NUCLEOTIDE SEQUENCE [LARGE SCALE GENOMIC DNA]</scope>
    <source>
        <strain evidence="2">KKC1</strain>
    </source>
</reference>
<gene>
    <name evidence="1" type="ORF">KKC1_13200</name>
</gene>
<evidence type="ECO:0000313" key="1">
    <source>
        <dbReference type="EMBL" id="GAW92161.1"/>
    </source>
</evidence>